<dbReference type="CDD" id="cd08291">
    <property type="entry name" value="ETR_like_1"/>
    <property type="match status" value="1"/>
</dbReference>
<dbReference type="Gene3D" id="3.90.180.10">
    <property type="entry name" value="Medium-chain alcohol dehydrogenases, catalytic domain"/>
    <property type="match status" value="1"/>
</dbReference>
<dbReference type="Proteomes" id="UP000618591">
    <property type="component" value="Unassembled WGS sequence"/>
</dbReference>
<comment type="caution">
    <text evidence="4">The sequence shown here is derived from an EMBL/GenBank/DDBJ whole genome shotgun (WGS) entry which is preliminary data.</text>
</comment>
<dbReference type="SUPFAM" id="SSF50129">
    <property type="entry name" value="GroES-like"/>
    <property type="match status" value="1"/>
</dbReference>
<dbReference type="PANTHER" id="PTHR48106">
    <property type="entry name" value="QUINONE OXIDOREDUCTASE PIG3-RELATED"/>
    <property type="match status" value="1"/>
</dbReference>
<keyword evidence="1" id="KW-0521">NADP</keyword>
<dbReference type="SUPFAM" id="SSF51735">
    <property type="entry name" value="NAD(P)-binding Rossmann-fold domains"/>
    <property type="match status" value="1"/>
</dbReference>
<dbReference type="InterPro" id="IPR036291">
    <property type="entry name" value="NAD(P)-bd_dom_sf"/>
</dbReference>
<proteinExistence type="predicted"/>
<keyword evidence="2" id="KW-0560">Oxidoreductase</keyword>
<dbReference type="InterPro" id="IPR020843">
    <property type="entry name" value="ER"/>
</dbReference>
<evidence type="ECO:0000259" key="3">
    <source>
        <dbReference type="SMART" id="SM00829"/>
    </source>
</evidence>
<dbReference type="SMART" id="SM00829">
    <property type="entry name" value="PKS_ER"/>
    <property type="match status" value="1"/>
</dbReference>
<dbReference type="Gene3D" id="3.40.50.720">
    <property type="entry name" value="NAD(P)-binding Rossmann-like Domain"/>
    <property type="match status" value="1"/>
</dbReference>
<dbReference type="RefSeq" id="WP_188446089.1">
    <property type="nucleotide sequence ID" value="NZ_BMDW01000006.1"/>
</dbReference>
<name>A0ABQ1GJM5_9SPHN</name>
<organism evidence="4 5">
    <name type="scientific">Sphingomonas psychrolutea</name>
    <dbReference type="NCBI Taxonomy" id="1259676"/>
    <lineage>
        <taxon>Bacteria</taxon>
        <taxon>Pseudomonadati</taxon>
        <taxon>Pseudomonadota</taxon>
        <taxon>Alphaproteobacteria</taxon>
        <taxon>Sphingomonadales</taxon>
        <taxon>Sphingomonadaceae</taxon>
        <taxon>Sphingomonas</taxon>
    </lineage>
</organism>
<keyword evidence="5" id="KW-1185">Reference proteome</keyword>
<dbReference type="EMBL" id="BMDW01000006">
    <property type="protein sequence ID" value="GGA44538.1"/>
    <property type="molecule type" value="Genomic_DNA"/>
</dbReference>
<accession>A0ABQ1GJM5</accession>
<gene>
    <name evidence="4" type="ORF">GCM10011395_13450</name>
</gene>
<protein>
    <submittedName>
        <fullName evidence="4">NADH oxidoreductase</fullName>
    </submittedName>
</protein>
<feature type="domain" description="Enoyl reductase (ER)" evidence="3">
    <location>
        <begin position="20"/>
        <end position="375"/>
    </location>
</feature>
<dbReference type="PANTHER" id="PTHR48106:SF18">
    <property type="entry name" value="QUINONE OXIDOREDUCTASE PIG3"/>
    <property type="match status" value="1"/>
</dbReference>
<evidence type="ECO:0000313" key="4">
    <source>
        <dbReference type="EMBL" id="GGA44538.1"/>
    </source>
</evidence>
<sequence length="380" mass="39586">MTDPIPQHGLQLLSLVTAEGKLEVSLVDQPAAEPREDQVVVKVLATPINPSDLGLLFGAGDLSTAQVATRDGQPLVTADVPAPGMRAMAGRIGEAMPVGNEGSGVVIAAGASPAAQALLGKTVAMLGGAMYAQYRTLRVADCLVLPDGTAPADGASCFVNPLTALSMTEVMRREGHSALVHTAAASNLGHMLVKICAKDGIPLVNVVRSPAQAELLRGIGAVHVADSSAPDFLDTLTAMMVETGATLAFDAIGGGKLAGQLLSCMEAAAVKRMTTYSRYGSDTFKQVYIYGGLDLAPTTLNRNFGFSWALGGFLLTPFLVKIGPQAVQALKDRVVAELTTTFASHYTHEISLTEALQPEIFAAYAKRATGSKYLICPHKA</sequence>
<reference evidence="5" key="1">
    <citation type="journal article" date="2019" name="Int. J. Syst. Evol. Microbiol.">
        <title>The Global Catalogue of Microorganisms (GCM) 10K type strain sequencing project: providing services to taxonomists for standard genome sequencing and annotation.</title>
        <authorList>
            <consortium name="The Broad Institute Genomics Platform"/>
            <consortium name="The Broad Institute Genome Sequencing Center for Infectious Disease"/>
            <person name="Wu L."/>
            <person name="Ma J."/>
        </authorList>
    </citation>
    <scope>NUCLEOTIDE SEQUENCE [LARGE SCALE GENOMIC DNA]</scope>
    <source>
        <strain evidence="5">CGMCC 1.10106</strain>
    </source>
</reference>
<evidence type="ECO:0000256" key="1">
    <source>
        <dbReference type="ARBA" id="ARBA00022857"/>
    </source>
</evidence>
<dbReference type="InterPro" id="IPR011032">
    <property type="entry name" value="GroES-like_sf"/>
</dbReference>
<evidence type="ECO:0000313" key="5">
    <source>
        <dbReference type="Proteomes" id="UP000618591"/>
    </source>
</evidence>
<evidence type="ECO:0000256" key="2">
    <source>
        <dbReference type="ARBA" id="ARBA00023002"/>
    </source>
</evidence>